<gene>
    <name evidence="2" type="ORF">B7Z01_02700</name>
</gene>
<dbReference type="EMBL" id="NCEB01000004">
    <property type="protein sequence ID" value="OYX35371.1"/>
    <property type="molecule type" value="Genomic_DNA"/>
</dbReference>
<keyword evidence="1" id="KW-0732">Signal</keyword>
<feature type="chain" id="PRO_5013260150" evidence="1">
    <location>
        <begin position="39"/>
        <end position="236"/>
    </location>
</feature>
<reference evidence="2 3" key="1">
    <citation type="submission" date="2017-03" db="EMBL/GenBank/DDBJ databases">
        <title>Lifting the veil on microbial sulfur biogeochemistry in mining wastewaters.</title>
        <authorList>
            <person name="Kantor R.S."/>
            <person name="Colenbrander Nelson T."/>
            <person name="Marshall S."/>
            <person name="Bennett D."/>
            <person name="Apte S."/>
            <person name="Camacho D."/>
            <person name="Thomas B.C."/>
            <person name="Warren L.A."/>
            <person name="Banfield J.F."/>
        </authorList>
    </citation>
    <scope>NUCLEOTIDE SEQUENCE [LARGE SCALE GENOMIC DNA]</scope>
    <source>
        <strain evidence="2">32-69-9</strain>
    </source>
</reference>
<evidence type="ECO:0000256" key="1">
    <source>
        <dbReference type="SAM" id="SignalP"/>
    </source>
</evidence>
<organism evidence="2 3">
    <name type="scientific">Brevundimonas subvibrioides</name>
    <dbReference type="NCBI Taxonomy" id="74313"/>
    <lineage>
        <taxon>Bacteria</taxon>
        <taxon>Pseudomonadati</taxon>
        <taxon>Pseudomonadota</taxon>
        <taxon>Alphaproteobacteria</taxon>
        <taxon>Caulobacterales</taxon>
        <taxon>Caulobacteraceae</taxon>
        <taxon>Brevundimonas</taxon>
    </lineage>
</organism>
<sequence length="236" mass="25255">MAEGWGKVWMAMRSERSGCARRATAATALLLAALSVAAAPAGRQARSASPPDADAEARAITQIVTAAEVAAWARAHRDVQAMLVAARMMDDVRTRQESGDAPFLTASTLLDEAEAMAGDDPAIRAEILRLRTQDKGVRASAFGAGPIVLVRRVQARQTFGFEIEVRRDEVLRVAAIGDGDTNIDLVLRDRSGTIVCLDSSQDHYPVCTVARPQGGALRVEVVNHGGVWSRVQILTN</sequence>
<protein>
    <submittedName>
        <fullName evidence="2">Uncharacterized protein</fullName>
    </submittedName>
</protein>
<dbReference type="AlphaFoldDB" id="A0A258FS77"/>
<dbReference type="Proteomes" id="UP000215595">
    <property type="component" value="Unassembled WGS sequence"/>
</dbReference>
<accession>A0A258FS77</accession>
<proteinExistence type="predicted"/>
<name>A0A258FS77_9CAUL</name>
<evidence type="ECO:0000313" key="2">
    <source>
        <dbReference type="EMBL" id="OYX35371.1"/>
    </source>
</evidence>
<feature type="signal peptide" evidence="1">
    <location>
        <begin position="1"/>
        <end position="38"/>
    </location>
</feature>
<comment type="caution">
    <text evidence="2">The sequence shown here is derived from an EMBL/GenBank/DDBJ whole genome shotgun (WGS) entry which is preliminary data.</text>
</comment>
<evidence type="ECO:0000313" key="3">
    <source>
        <dbReference type="Proteomes" id="UP000215595"/>
    </source>
</evidence>